<dbReference type="GO" id="GO:0055085">
    <property type="term" value="P:transmembrane transport"/>
    <property type="evidence" value="ECO:0007669"/>
    <property type="project" value="InterPro"/>
</dbReference>
<dbReference type="Pfam" id="PF03544">
    <property type="entry name" value="TonB_C"/>
    <property type="match status" value="1"/>
</dbReference>
<dbReference type="PANTHER" id="PTHR33446">
    <property type="entry name" value="PROTEIN TONB-RELATED"/>
    <property type="match status" value="1"/>
</dbReference>
<keyword evidence="9 10" id="KW-0472">Membrane</keyword>
<evidence type="ECO:0000313" key="12">
    <source>
        <dbReference type="EMBL" id="TMQ55086.1"/>
    </source>
</evidence>
<dbReference type="Proteomes" id="UP000317716">
    <property type="component" value="Unassembled WGS sequence"/>
</dbReference>
<keyword evidence="7" id="KW-0653">Protein transport</keyword>
<dbReference type="EMBL" id="VBOS01000232">
    <property type="protein sequence ID" value="TMQ55086.1"/>
    <property type="molecule type" value="Genomic_DNA"/>
</dbReference>
<gene>
    <name evidence="12" type="ORF">E6K72_06925</name>
</gene>
<keyword evidence="8 10" id="KW-1133">Transmembrane helix</keyword>
<keyword evidence="5" id="KW-0997">Cell inner membrane</keyword>
<protein>
    <submittedName>
        <fullName evidence="12">Energy transducer TonB</fullName>
    </submittedName>
</protein>
<evidence type="ECO:0000313" key="13">
    <source>
        <dbReference type="Proteomes" id="UP000317716"/>
    </source>
</evidence>
<dbReference type="InterPro" id="IPR006260">
    <property type="entry name" value="TonB/TolA_C"/>
</dbReference>
<evidence type="ECO:0000256" key="1">
    <source>
        <dbReference type="ARBA" id="ARBA00004383"/>
    </source>
</evidence>
<dbReference type="GO" id="GO:0015031">
    <property type="term" value="P:protein transport"/>
    <property type="evidence" value="ECO:0007669"/>
    <property type="project" value="UniProtKB-KW"/>
</dbReference>
<evidence type="ECO:0000256" key="4">
    <source>
        <dbReference type="ARBA" id="ARBA00022475"/>
    </source>
</evidence>
<feature type="domain" description="TonB C-terminal" evidence="11">
    <location>
        <begin position="232"/>
        <end position="325"/>
    </location>
</feature>
<keyword evidence="3" id="KW-0813">Transport</keyword>
<comment type="similarity">
    <text evidence="2">Belongs to the TonB family.</text>
</comment>
<feature type="transmembrane region" description="Helical" evidence="10">
    <location>
        <begin position="36"/>
        <end position="56"/>
    </location>
</feature>
<comment type="caution">
    <text evidence="12">The sequence shown here is derived from an EMBL/GenBank/DDBJ whole genome shotgun (WGS) entry which is preliminary data.</text>
</comment>
<evidence type="ECO:0000256" key="3">
    <source>
        <dbReference type="ARBA" id="ARBA00022448"/>
    </source>
</evidence>
<proteinExistence type="inferred from homology"/>
<comment type="subcellular location">
    <subcellularLocation>
        <location evidence="1">Cell inner membrane</location>
        <topology evidence="1">Single-pass membrane protein</topology>
        <orientation evidence="1">Periplasmic side</orientation>
    </subcellularLocation>
</comment>
<dbReference type="Gene3D" id="3.30.1150.10">
    <property type="match status" value="1"/>
</dbReference>
<dbReference type="NCBIfam" id="TIGR01352">
    <property type="entry name" value="tonB_Cterm"/>
    <property type="match status" value="1"/>
</dbReference>
<evidence type="ECO:0000256" key="8">
    <source>
        <dbReference type="ARBA" id="ARBA00022989"/>
    </source>
</evidence>
<sequence>MMGSAIIRRLTIGHVGTVLDPLTELTLVHIKKHTRWSLTASTVLHALLFLWLIVGFHPAPDIPPLTEISFIDPGDLAAPAPARGSAATSSELGGLVAGDHEVHFRRETPTGELRLDPQSSSTLEDRLNARLAALQGGAGEPSAGVVSATPPALWNSSPATVSGKGSGGMSPVALKRGGDGAGAALTLTRGGGHALAPALVATPGPAERTVEAPANGGESTARRTLAGATLMGPIADRAILAHVTPVYPDWAKRDAVEGSVTLYFVVRADGTVKENILVQKTAGFEEFDENARAALAAWRFEPLRDGRTGEQWGNITFHFRLRGGV</sequence>
<dbReference type="InterPro" id="IPR037682">
    <property type="entry name" value="TonB_C"/>
</dbReference>
<dbReference type="PROSITE" id="PS52015">
    <property type="entry name" value="TONB_CTD"/>
    <property type="match status" value="1"/>
</dbReference>
<reference evidence="12 13" key="1">
    <citation type="journal article" date="2019" name="Nat. Microbiol.">
        <title>Mediterranean grassland soil C-N compound turnover is dependent on rainfall and depth, and is mediated by genomically divergent microorganisms.</title>
        <authorList>
            <person name="Diamond S."/>
            <person name="Andeer P.F."/>
            <person name="Li Z."/>
            <person name="Crits-Christoph A."/>
            <person name="Burstein D."/>
            <person name="Anantharaman K."/>
            <person name="Lane K.R."/>
            <person name="Thomas B.C."/>
            <person name="Pan C."/>
            <person name="Northen T.R."/>
            <person name="Banfield J.F."/>
        </authorList>
    </citation>
    <scope>NUCLEOTIDE SEQUENCE [LARGE SCALE GENOMIC DNA]</scope>
    <source>
        <strain evidence="12">WS_2</strain>
    </source>
</reference>
<dbReference type="SUPFAM" id="SSF74653">
    <property type="entry name" value="TolA/TonB C-terminal domain"/>
    <property type="match status" value="1"/>
</dbReference>
<keyword evidence="6 10" id="KW-0812">Transmembrane</keyword>
<name>A0A538SUN0_UNCEI</name>
<evidence type="ECO:0000256" key="2">
    <source>
        <dbReference type="ARBA" id="ARBA00006555"/>
    </source>
</evidence>
<evidence type="ECO:0000259" key="11">
    <source>
        <dbReference type="PROSITE" id="PS52015"/>
    </source>
</evidence>
<evidence type="ECO:0000256" key="6">
    <source>
        <dbReference type="ARBA" id="ARBA00022692"/>
    </source>
</evidence>
<evidence type="ECO:0000256" key="5">
    <source>
        <dbReference type="ARBA" id="ARBA00022519"/>
    </source>
</evidence>
<dbReference type="GO" id="GO:0005886">
    <property type="term" value="C:plasma membrane"/>
    <property type="evidence" value="ECO:0007669"/>
    <property type="project" value="UniProtKB-SubCell"/>
</dbReference>
<accession>A0A538SUN0</accession>
<evidence type="ECO:0000256" key="7">
    <source>
        <dbReference type="ARBA" id="ARBA00022927"/>
    </source>
</evidence>
<evidence type="ECO:0000256" key="9">
    <source>
        <dbReference type="ARBA" id="ARBA00023136"/>
    </source>
</evidence>
<keyword evidence="4" id="KW-1003">Cell membrane</keyword>
<evidence type="ECO:0000256" key="10">
    <source>
        <dbReference type="SAM" id="Phobius"/>
    </source>
</evidence>
<dbReference type="AlphaFoldDB" id="A0A538SUN0"/>
<organism evidence="12 13">
    <name type="scientific">Eiseniibacteriota bacterium</name>
    <dbReference type="NCBI Taxonomy" id="2212470"/>
    <lineage>
        <taxon>Bacteria</taxon>
        <taxon>Candidatus Eiseniibacteriota</taxon>
    </lineage>
</organism>
<dbReference type="InterPro" id="IPR051045">
    <property type="entry name" value="TonB-dependent_transducer"/>
</dbReference>